<dbReference type="Gene3D" id="1.10.10.10">
    <property type="entry name" value="Winged helix-like DNA-binding domain superfamily/Winged helix DNA-binding domain"/>
    <property type="match status" value="1"/>
</dbReference>
<dbReference type="EMBL" id="JAUDUY010000004">
    <property type="protein sequence ID" value="MDM9631897.1"/>
    <property type="molecule type" value="Genomic_DNA"/>
</dbReference>
<dbReference type="InterPro" id="IPR036388">
    <property type="entry name" value="WH-like_DNA-bd_sf"/>
</dbReference>
<keyword evidence="5" id="KW-1185">Reference proteome</keyword>
<evidence type="ECO:0000259" key="3">
    <source>
        <dbReference type="Pfam" id="PF17783"/>
    </source>
</evidence>
<dbReference type="InterPro" id="IPR040764">
    <property type="entry name" value="CvfB_WH"/>
</dbReference>
<dbReference type="Pfam" id="PF13509">
    <property type="entry name" value="S1_2"/>
    <property type="match status" value="1"/>
</dbReference>
<evidence type="ECO:0000259" key="2">
    <source>
        <dbReference type="Pfam" id="PF13509"/>
    </source>
</evidence>
<accession>A0ABT7WG52</accession>
<reference evidence="4" key="1">
    <citation type="submission" date="2023-06" db="EMBL/GenBank/DDBJ databases">
        <title>Robiginitalea aurantiacus sp. nov. and Algoriphagus sediminis sp. nov., isolated from coastal sediment.</title>
        <authorList>
            <person name="Zhou Z.Y."/>
            <person name="An J."/>
            <person name="Jia Y.W."/>
            <person name="Du Z.J."/>
        </authorList>
    </citation>
    <scope>NUCLEOTIDE SEQUENCE</scope>
    <source>
        <strain evidence="4">M39</strain>
    </source>
</reference>
<evidence type="ECO:0000313" key="4">
    <source>
        <dbReference type="EMBL" id="MDM9631897.1"/>
    </source>
</evidence>
<dbReference type="InterPro" id="IPR039566">
    <property type="entry name" value="CvfB_S1_st"/>
</dbReference>
<feature type="domain" description="Conserved virulence factor B first S1" evidence="2">
    <location>
        <begin position="4"/>
        <end position="63"/>
    </location>
</feature>
<name>A0ABT7WG52_9FLAO</name>
<evidence type="ECO:0000256" key="1">
    <source>
        <dbReference type="PIRNR" id="PIRNR012524"/>
    </source>
</evidence>
<comment type="caution">
    <text evidence="4">The sequence shown here is derived from an EMBL/GenBank/DDBJ whole genome shotgun (WGS) entry which is preliminary data.</text>
</comment>
<organism evidence="4 5">
    <name type="scientific">Robiginitalea aurantiaca</name>
    <dbReference type="NCBI Taxonomy" id="3056915"/>
    <lineage>
        <taxon>Bacteria</taxon>
        <taxon>Pseudomonadati</taxon>
        <taxon>Bacteroidota</taxon>
        <taxon>Flavobacteriia</taxon>
        <taxon>Flavobacteriales</taxon>
        <taxon>Flavobacteriaceae</taxon>
        <taxon>Robiginitalea</taxon>
    </lineage>
</organism>
<dbReference type="InterPro" id="IPR012340">
    <property type="entry name" value="NA-bd_OB-fold"/>
</dbReference>
<gene>
    <name evidence="4" type="ORF">QU605_10460</name>
</gene>
<dbReference type="InterPro" id="IPR014464">
    <property type="entry name" value="CvfB_fam"/>
</dbReference>
<dbReference type="PANTHER" id="PTHR37296">
    <property type="entry name" value="CONSERVED VIRULENCE FACTOR B"/>
    <property type="match status" value="1"/>
</dbReference>
<proteinExistence type="inferred from homology"/>
<sequence length="282" mass="31717">MIELGKYNTLTVLRDTRVGLFLGSNTEAEVLLPTKYVPQDFEIGDTLEVFCYLDHEERPVATTLQPAVTRDNFGALKVLEVNEYGAFMDWGLEKNLLVPYREQPVQMKAGEVHVVYCYLDPKSSRLVGSARLDRFLDNTSISVTAGQQVSLLVFKETPLGYGVVVENRHTGLLFRDQVHQKIRPGDTLTGYVKAIRPDQKLDIVLEPIGFRKLEPAAQRIYEALEAAGGKLALHDKSDPREIQDALKMSKKVFKKGIGILYRERKIEIQPDGICLPGQKISD</sequence>
<dbReference type="Gene3D" id="2.40.50.140">
    <property type="entry name" value="Nucleic acid-binding proteins"/>
    <property type="match status" value="1"/>
</dbReference>
<dbReference type="Proteomes" id="UP001174839">
    <property type="component" value="Unassembled WGS sequence"/>
</dbReference>
<comment type="similarity">
    <text evidence="1">Belongs to the CvfB family.</text>
</comment>
<evidence type="ECO:0000313" key="5">
    <source>
        <dbReference type="Proteomes" id="UP001174839"/>
    </source>
</evidence>
<dbReference type="Pfam" id="PF17783">
    <property type="entry name" value="WHD_CvfB"/>
    <property type="match status" value="1"/>
</dbReference>
<dbReference type="PIRSF" id="PIRSF012524">
    <property type="entry name" value="YitL_S1"/>
    <property type="match status" value="1"/>
</dbReference>
<protein>
    <submittedName>
        <fullName evidence="4">S1-like domain-containing RNA-binding protein</fullName>
    </submittedName>
</protein>
<dbReference type="RefSeq" id="WP_289725258.1">
    <property type="nucleotide sequence ID" value="NZ_JAUDUY010000004.1"/>
</dbReference>
<feature type="domain" description="Conserved virulence factor B-like winged helix" evidence="3">
    <location>
        <begin position="218"/>
        <end position="275"/>
    </location>
</feature>
<dbReference type="PANTHER" id="PTHR37296:SF1">
    <property type="entry name" value="CONSERVED VIRULENCE FACTOR B"/>
    <property type="match status" value="1"/>
</dbReference>